<evidence type="ECO:0000256" key="1">
    <source>
        <dbReference type="ARBA" id="ARBA00004571"/>
    </source>
</evidence>
<comment type="caution">
    <text evidence="8">The sequence shown here is derived from an EMBL/GenBank/DDBJ whole genome shotgun (WGS) entry which is preliminary data.</text>
</comment>
<dbReference type="Gene3D" id="2.60.40.1120">
    <property type="entry name" value="Carboxypeptidase-like, regulatory domain"/>
    <property type="match status" value="1"/>
</dbReference>
<organism evidence="8">
    <name type="scientific">bioreactor metagenome</name>
    <dbReference type="NCBI Taxonomy" id="1076179"/>
    <lineage>
        <taxon>unclassified sequences</taxon>
        <taxon>metagenomes</taxon>
        <taxon>ecological metagenomes</taxon>
    </lineage>
</organism>
<dbReference type="Gene3D" id="2.40.170.20">
    <property type="entry name" value="TonB-dependent receptor, beta-barrel domain"/>
    <property type="match status" value="1"/>
</dbReference>
<dbReference type="EMBL" id="VSSQ01000996">
    <property type="protein sequence ID" value="MPM03959.1"/>
    <property type="molecule type" value="Genomic_DNA"/>
</dbReference>
<sequence length="820" mass="92957">MKRVLILLICTLPILQISAQYYTISGYITDEKSGETLINASIYDINSRKGTVANVYGFYSLTLPQGQIDLQYSYVGYATQARKFELKKDTVINIRFKSSVDLQEITVIGHQRITGVQSAQMSAVEVPISQIKTVPTLFGEADLVKALQLLPGVQSGSEGSTGMYVRGGGPDENLFLLDGIPVYNVNHMAGFFSVFNPDAVKNVTLYKGSFPARFGGRLSSVIDVRMNDGNDKEIHGNVSVGIISSKINIEGPIIKEKTTFNISARRTYSDLLLQPIIMLGMAQNFQDEEGKLSSGYYFYDLNAKINHKFSNNDRLFFSLYMGDDIIYTNFRNKQTNIYDEEEQIRYESSNRMNLKWNWGNIVSSIRWNHTINNKLFMNATAAYTRYRFNMGVGTTMKNTTTYPDSIKKESSEVFMGYKSGIEDYTLKTDFDYAPHPNHDVKFGVNYTNHTFRPGVSVARIDVNESGQTLAVDTMIGDKNVYSHETMFYAEDNISIGYALKANLGLHYSFFNVQKETYHSLQPRLGLRLLANDNLSFKAGYAAMSQNVHLLSNSYVSLPTDLWVPVTKRIKPMRSHQYSVGAFYNLKDIVDLSVEGYYKSMHNLIEYKDGATFLGSSTGWEDKVVMGDGWAYGIEFLAQKSIGKTTGWIGYTWSKSERLFNRPGQELNYGKVFPAKYDRRHDVSLVVSHKFSDRFDLSGTWIFSTGNTGTLAMQHYVAATTPDTNNNTSDALNYISGRNNFRFNPYHRMDIGMNFHKKKKHGTRTWNISIYNAYNNNNPFLVYPKEDQQYNPATGTFVTKKSLVQVSVFPIIPSISYSYKW</sequence>
<evidence type="ECO:0000256" key="3">
    <source>
        <dbReference type="ARBA" id="ARBA00022692"/>
    </source>
</evidence>
<dbReference type="InterPro" id="IPR008969">
    <property type="entry name" value="CarboxyPept-like_regulatory"/>
</dbReference>
<gene>
    <name evidence="8" type="ORF">SDC9_50226</name>
</gene>
<keyword evidence="2" id="KW-0813">Transport</keyword>
<dbReference type="SUPFAM" id="SSF49464">
    <property type="entry name" value="Carboxypeptidase regulatory domain-like"/>
    <property type="match status" value="1"/>
</dbReference>
<reference evidence="8" key="1">
    <citation type="submission" date="2019-08" db="EMBL/GenBank/DDBJ databases">
        <authorList>
            <person name="Kucharzyk K."/>
            <person name="Murdoch R.W."/>
            <person name="Higgins S."/>
            <person name="Loffler F."/>
        </authorList>
    </citation>
    <scope>NUCLEOTIDE SEQUENCE</scope>
</reference>
<comment type="subcellular location">
    <subcellularLocation>
        <location evidence="1">Cell outer membrane</location>
        <topology evidence="1">Multi-pass membrane protein</topology>
    </subcellularLocation>
</comment>
<dbReference type="AlphaFoldDB" id="A0A644WK20"/>
<keyword evidence="5" id="KW-0472">Membrane</keyword>
<dbReference type="PANTHER" id="PTHR30069:SF29">
    <property type="entry name" value="HEMOGLOBIN AND HEMOGLOBIN-HAPTOGLOBIN-BINDING PROTEIN 1-RELATED"/>
    <property type="match status" value="1"/>
</dbReference>
<name>A0A644WK20_9ZZZZ</name>
<dbReference type="GO" id="GO:0009279">
    <property type="term" value="C:cell outer membrane"/>
    <property type="evidence" value="ECO:0007669"/>
    <property type="project" value="UniProtKB-SubCell"/>
</dbReference>
<dbReference type="Pfam" id="PF13715">
    <property type="entry name" value="CarbopepD_reg_2"/>
    <property type="match status" value="1"/>
</dbReference>
<dbReference type="InterPro" id="IPR037066">
    <property type="entry name" value="Plug_dom_sf"/>
</dbReference>
<evidence type="ECO:0000256" key="6">
    <source>
        <dbReference type="ARBA" id="ARBA00023237"/>
    </source>
</evidence>
<dbReference type="SUPFAM" id="SSF56935">
    <property type="entry name" value="Porins"/>
    <property type="match status" value="1"/>
</dbReference>
<dbReference type="Pfam" id="PF07715">
    <property type="entry name" value="Plug"/>
    <property type="match status" value="1"/>
</dbReference>
<evidence type="ECO:0000256" key="4">
    <source>
        <dbReference type="ARBA" id="ARBA00022729"/>
    </source>
</evidence>
<keyword evidence="6" id="KW-0998">Cell outer membrane</keyword>
<dbReference type="InterPro" id="IPR012910">
    <property type="entry name" value="Plug_dom"/>
</dbReference>
<keyword evidence="3" id="KW-0812">Transmembrane</keyword>
<feature type="domain" description="TonB-dependent receptor plug" evidence="7">
    <location>
        <begin position="139"/>
        <end position="217"/>
    </location>
</feature>
<accession>A0A644WK20</accession>
<dbReference type="InterPro" id="IPR036942">
    <property type="entry name" value="Beta-barrel_TonB_sf"/>
</dbReference>
<dbReference type="InterPro" id="IPR039426">
    <property type="entry name" value="TonB-dep_rcpt-like"/>
</dbReference>
<evidence type="ECO:0000256" key="2">
    <source>
        <dbReference type="ARBA" id="ARBA00022448"/>
    </source>
</evidence>
<evidence type="ECO:0000256" key="5">
    <source>
        <dbReference type="ARBA" id="ARBA00023136"/>
    </source>
</evidence>
<keyword evidence="4" id="KW-0732">Signal</keyword>
<evidence type="ECO:0000313" key="8">
    <source>
        <dbReference type="EMBL" id="MPM03959.1"/>
    </source>
</evidence>
<dbReference type="PROSITE" id="PS52016">
    <property type="entry name" value="TONB_DEPENDENT_REC_3"/>
    <property type="match status" value="1"/>
</dbReference>
<dbReference type="GO" id="GO:0044718">
    <property type="term" value="P:siderophore transmembrane transport"/>
    <property type="evidence" value="ECO:0007669"/>
    <property type="project" value="TreeGrafter"/>
</dbReference>
<protein>
    <recommendedName>
        <fullName evidence="7">TonB-dependent receptor plug domain-containing protein</fullName>
    </recommendedName>
</protein>
<dbReference type="GO" id="GO:0015344">
    <property type="term" value="F:siderophore uptake transmembrane transporter activity"/>
    <property type="evidence" value="ECO:0007669"/>
    <property type="project" value="TreeGrafter"/>
</dbReference>
<proteinExistence type="predicted"/>
<dbReference type="PANTHER" id="PTHR30069">
    <property type="entry name" value="TONB-DEPENDENT OUTER MEMBRANE RECEPTOR"/>
    <property type="match status" value="1"/>
</dbReference>
<evidence type="ECO:0000259" key="7">
    <source>
        <dbReference type="Pfam" id="PF07715"/>
    </source>
</evidence>
<dbReference type="Gene3D" id="2.170.130.10">
    <property type="entry name" value="TonB-dependent receptor, plug domain"/>
    <property type="match status" value="1"/>
</dbReference>